<dbReference type="EMBL" id="BRPK01000009">
    <property type="protein sequence ID" value="GLB41312.1"/>
    <property type="molecule type" value="Genomic_DNA"/>
</dbReference>
<dbReference type="AlphaFoldDB" id="A0A9P3PU01"/>
<gene>
    <name evidence="1" type="ORF">LshimejAT787_0905270</name>
</gene>
<evidence type="ECO:0000313" key="1">
    <source>
        <dbReference type="EMBL" id="GLB41312.1"/>
    </source>
</evidence>
<evidence type="ECO:0000313" key="2">
    <source>
        <dbReference type="Proteomes" id="UP001063166"/>
    </source>
</evidence>
<organism evidence="1 2">
    <name type="scientific">Lyophyllum shimeji</name>
    <name type="common">Hon-shimeji</name>
    <name type="synonym">Tricholoma shimeji</name>
    <dbReference type="NCBI Taxonomy" id="47721"/>
    <lineage>
        <taxon>Eukaryota</taxon>
        <taxon>Fungi</taxon>
        <taxon>Dikarya</taxon>
        <taxon>Basidiomycota</taxon>
        <taxon>Agaricomycotina</taxon>
        <taxon>Agaricomycetes</taxon>
        <taxon>Agaricomycetidae</taxon>
        <taxon>Agaricales</taxon>
        <taxon>Tricholomatineae</taxon>
        <taxon>Lyophyllaceae</taxon>
        <taxon>Lyophyllum</taxon>
    </lineage>
</organism>
<sequence>MLGTEVTSGTVSFTNLRSQLFHTRGKGLSLARQVDSNRRIVENVSETSLAEVREYWSDLSRTTTRQRWHRTPRAASAALSLPDVPLKSLA</sequence>
<proteinExistence type="predicted"/>
<name>A0A9P3PU01_LYOSH</name>
<accession>A0A9P3PU01</accession>
<dbReference type="Proteomes" id="UP001063166">
    <property type="component" value="Unassembled WGS sequence"/>
</dbReference>
<protein>
    <submittedName>
        <fullName evidence="1">Uncharacterized protein</fullName>
    </submittedName>
</protein>
<reference evidence="1" key="1">
    <citation type="submission" date="2022-07" db="EMBL/GenBank/DDBJ databases">
        <title>The genome of Lyophyllum shimeji provides insight into the initial evolution of ectomycorrhizal fungal genome.</title>
        <authorList>
            <person name="Kobayashi Y."/>
            <person name="Shibata T."/>
            <person name="Hirakawa H."/>
            <person name="Shigenobu S."/>
            <person name="Nishiyama T."/>
            <person name="Yamada A."/>
            <person name="Hasebe M."/>
            <person name="Kawaguchi M."/>
        </authorList>
    </citation>
    <scope>NUCLEOTIDE SEQUENCE</scope>
    <source>
        <strain evidence="1">AT787</strain>
    </source>
</reference>
<keyword evidence="2" id="KW-1185">Reference proteome</keyword>
<comment type="caution">
    <text evidence="1">The sequence shown here is derived from an EMBL/GenBank/DDBJ whole genome shotgun (WGS) entry which is preliminary data.</text>
</comment>